<dbReference type="EMBL" id="JAODNV010000014">
    <property type="protein sequence ID" value="MCT8991350.1"/>
    <property type="molecule type" value="Genomic_DNA"/>
</dbReference>
<protein>
    <submittedName>
        <fullName evidence="7">Thiamine pyrophosphate-requiring protein</fullName>
    </submittedName>
</protein>
<keyword evidence="8" id="KW-1185">Reference proteome</keyword>
<evidence type="ECO:0000259" key="5">
    <source>
        <dbReference type="Pfam" id="PF02775"/>
    </source>
</evidence>
<proteinExistence type="inferred from homology"/>
<gene>
    <name evidence="7" type="ORF">NYR54_13785</name>
</gene>
<dbReference type="InterPro" id="IPR029061">
    <property type="entry name" value="THDP-binding"/>
</dbReference>
<dbReference type="PANTHER" id="PTHR18968">
    <property type="entry name" value="THIAMINE PYROPHOSPHATE ENZYMES"/>
    <property type="match status" value="1"/>
</dbReference>
<evidence type="ECO:0000256" key="3">
    <source>
        <dbReference type="RuleBase" id="RU362132"/>
    </source>
</evidence>
<evidence type="ECO:0000256" key="2">
    <source>
        <dbReference type="ARBA" id="ARBA00023052"/>
    </source>
</evidence>
<evidence type="ECO:0000259" key="6">
    <source>
        <dbReference type="Pfam" id="PF02776"/>
    </source>
</evidence>
<dbReference type="PANTHER" id="PTHR18968:SF13">
    <property type="entry name" value="ACETOLACTATE SYNTHASE CATALYTIC SUBUNIT, MITOCHONDRIAL"/>
    <property type="match status" value="1"/>
</dbReference>
<dbReference type="AlphaFoldDB" id="A0A9X2XBR4"/>
<dbReference type="Pfam" id="PF00205">
    <property type="entry name" value="TPP_enzyme_M"/>
    <property type="match status" value="1"/>
</dbReference>
<dbReference type="SUPFAM" id="SSF52467">
    <property type="entry name" value="DHS-like NAD/FAD-binding domain"/>
    <property type="match status" value="1"/>
</dbReference>
<dbReference type="GO" id="GO:0009097">
    <property type="term" value="P:isoleucine biosynthetic process"/>
    <property type="evidence" value="ECO:0007669"/>
    <property type="project" value="TreeGrafter"/>
</dbReference>
<evidence type="ECO:0000313" key="8">
    <source>
        <dbReference type="Proteomes" id="UP001149009"/>
    </source>
</evidence>
<dbReference type="Gene3D" id="3.40.50.970">
    <property type="match status" value="2"/>
</dbReference>
<evidence type="ECO:0000256" key="1">
    <source>
        <dbReference type="ARBA" id="ARBA00007812"/>
    </source>
</evidence>
<evidence type="ECO:0000259" key="4">
    <source>
        <dbReference type="Pfam" id="PF00205"/>
    </source>
</evidence>
<comment type="caution">
    <text evidence="7">The sequence shown here is derived from an EMBL/GenBank/DDBJ whole genome shotgun (WGS) entry which is preliminary data.</text>
</comment>
<dbReference type="CDD" id="cd02002">
    <property type="entry name" value="TPP_BFDC"/>
    <property type="match status" value="1"/>
</dbReference>
<dbReference type="GO" id="GO:0050660">
    <property type="term" value="F:flavin adenine dinucleotide binding"/>
    <property type="evidence" value="ECO:0007669"/>
    <property type="project" value="TreeGrafter"/>
</dbReference>
<dbReference type="SUPFAM" id="SSF52518">
    <property type="entry name" value="Thiamin diphosphate-binding fold (THDP-binding)"/>
    <property type="match status" value="2"/>
</dbReference>
<dbReference type="GO" id="GO:0000287">
    <property type="term" value="F:magnesium ion binding"/>
    <property type="evidence" value="ECO:0007669"/>
    <property type="project" value="InterPro"/>
</dbReference>
<organism evidence="7 8">
    <name type="scientific">Chelativorans petroleitrophicus</name>
    <dbReference type="NCBI Taxonomy" id="2975484"/>
    <lineage>
        <taxon>Bacteria</taxon>
        <taxon>Pseudomonadati</taxon>
        <taxon>Pseudomonadota</taxon>
        <taxon>Alphaproteobacteria</taxon>
        <taxon>Hyphomicrobiales</taxon>
        <taxon>Phyllobacteriaceae</taxon>
        <taxon>Chelativorans</taxon>
    </lineage>
</organism>
<feature type="domain" description="Thiamine pyrophosphate enzyme TPP-binding" evidence="5">
    <location>
        <begin position="415"/>
        <end position="561"/>
    </location>
</feature>
<dbReference type="GO" id="GO:0003984">
    <property type="term" value="F:acetolactate synthase activity"/>
    <property type="evidence" value="ECO:0007669"/>
    <property type="project" value="TreeGrafter"/>
</dbReference>
<comment type="similarity">
    <text evidence="1 3">Belongs to the TPP enzyme family.</text>
</comment>
<dbReference type="InterPro" id="IPR045229">
    <property type="entry name" value="TPP_enz"/>
</dbReference>
<dbReference type="InterPro" id="IPR011766">
    <property type="entry name" value="TPP_enzyme_TPP-bd"/>
</dbReference>
<sequence>MSRHHEAHGSRPDSQLTGAESLLLGLKRAGIDYLFANAGTDFPPIIEAFATLDVDDVPTPVTVPHETASVAMAHGYYLVTGRPQAIMVHVNVGLANAAMGVINAASDDVPVVVMSGRTPITERGRRGSRVTPIQYGQEMYDQSSIVADVVKFRYEMRYPEQGEILAARAVSLAMSEPRGPVYISLPREALMETIPAEIAIGAPVPPATAPHPDPAAIEEAARLLSAARRPLILCQRGDPSGSVGALLASLAEKFAIPVVEPYSIRNVMPSHHPMLLGYDVKGPLAEADVVLVVDSGVPWMESLHRPATETTVIQLGPDPHFRRMPIRGHKADLAIACDTAVGLAALAEAMTPSPHAEERRALYRQASERRRRDAAELAAQGRSSPMSAEWMSRCISDIMDEQAIVFSELGVLPHMMDLKGPNRLFNNPHSGGLGWALPAALGAQLADRERLVIACVGDGSYIFANPVACHQIAEALELPVLTIIKNNRMWNAVRRSVANSYPDGAAVKMNRMPLTSLEPSPDYTQIAAASRAYVERVDHGDDFPAALERAVEVIRKERRQAVLELNIAVSDKY</sequence>
<reference evidence="7" key="1">
    <citation type="submission" date="2022-08" db="EMBL/GenBank/DDBJ databases">
        <title>Chelativorans sichuanense sp. nov., a paraffin oil-degrading bacterium isolated from a mixture of oil-based drill cuttings and paddy soil.</title>
        <authorList>
            <person name="Yu J."/>
            <person name="Liu H."/>
            <person name="Chen Q."/>
        </authorList>
    </citation>
    <scope>NUCLEOTIDE SEQUENCE</scope>
    <source>
        <strain evidence="7">SCAU 2101</strain>
    </source>
</reference>
<dbReference type="Pfam" id="PF02775">
    <property type="entry name" value="TPP_enzyme_C"/>
    <property type="match status" value="1"/>
</dbReference>
<dbReference type="GO" id="GO:0030976">
    <property type="term" value="F:thiamine pyrophosphate binding"/>
    <property type="evidence" value="ECO:0007669"/>
    <property type="project" value="InterPro"/>
</dbReference>
<feature type="domain" description="Thiamine pyrophosphate enzyme central" evidence="4">
    <location>
        <begin position="217"/>
        <end position="346"/>
    </location>
</feature>
<dbReference type="RefSeq" id="WP_261516272.1">
    <property type="nucleotide sequence ID" value="NZ_JAODNV010000014.1"/>
</dbReference>
<name>A0A9X2XBR4_9HYPH</name>
<dbReference type="GO" id="GO:0005948">
    <property type="term" value="C:acetolactate synthase complex"/>
    <property type="evidence" value="ECO:0007669"/>
    <property type="project" value="TreeGrafter"/>
</dbReference>
<dbReference type="InterPro" id="IPR012000">
    <property type="entry name" value="Thiamin_PyroP_enz_cen_dom"/>
</dbReference>
<dbReference type="Proteomes" id="UP001149009">
    <property type="component" value="Unassembled WGS sequence"/>
</dbReference>
<dbReference type="Gene3D" id="3.40.50.1220">
    <property type="entry name" value="TPP-binding domain"/>
    <property type="match status" value="1"/>
</dbReference>
<evidence type="ECO:0000313" key="7">
    <source>
        <dbReference type="EMBL" id="MCT8991350.1"/>
    </source>
</evidence>
<keyword evidence="2 3" id="KW-0786">Thiamine pyrophosphate</keyword>
<dbReference type="InterPro" id="IPR012001">
    <property type="entry name" value="Thiamin_PyroP_enz_TPP-bd_dom"/>
</dbReference>
<dbReference type="CDD" id="cd07035">
    <property type="entry name" value="TPP_PYR_POX_like"/>
    <property type="match status" value="1"/>
</dbReference>
<dbReference type="NCBIfam" id="NF006203">
    <property type="entry name" value="PRK08327.1"/>
    <property type="match status" value="1"/>
</dbReference>
<feature type="domain" description="Thiamine pyrophosphate enzyme N-terminal TPP-binding" evidence="6">
    <location>
        <begin position="17"/>
        <end position="142"/>
    </location>
</feature>
<dbReference type="InterPro" id="IPR029035">
    <property type="entry name" value="DHS-like_NAD/FAD-binding_dom"/>
</dbReference>
<dbReference type="Pfam" id="PF02776">
    <property type="entry name" value="TPP_enzyme_N"/>
    <property type="match status" value="1"/>
</dbReference>
<dbReference type="GO" id="GO:0009099">
    <property type="term" value="P:L-valine biosynthetic process"/>
    <property type="evidence" value="ECO:0007669"/>
    <property type="project" value="TreeGrafter"/>
</dbReference>
<accession>A0A9X2XBR4</accession>